<organism evidence="2 3">
    <name type="scientific">Pseudocercospora fuligena</name>
    <dbReference type="NCBI Taxonomy" id="685502"/>
    <lineage>
        <taxon>Eukaryota</taxon>
        <taxon>Fungi</taxon>
        <taxon>Dikarya</taxon>
        <taxon>Ascomycota</taxon>
        <taxon>Pezizomycotina</taxon>
        <taxon>Dothideomycetes</taxon>
        <taxon>Dothideomycetidae</taxon>
        <taxon>Mycosphaerellales</taxon>
        <taxon>Mycosphaerellaceae</taxon>
        <taxon>Pseudocercospora</taxon>
    </lineage>
</organism>
<dbReference type="GO" id="GO:0002100">
    <property type="term" value="P:tRNA wobble adenosine to inosine editing"/>
    <property type="evidence" value="ECO:0007669"/>
    <property type="project" value="InterPro"/>
</dbReference>
<name>A0A8H6R720_9PEZI</name>
<evidence type="ECO:0000313" key="2">
    <source>
        <dbReference type="EMBL" id="KAF7186294.1"/>
    </source>
</evidence>
<dbReference type="InterPro" id="IPR042935">
    <property type="entry name" value="Tad1"/>
</dbReference>
<feature type="domain" description="A to I editase" evidence="1">
    <location>
        <begin position="58"/>
        <end position="239"/>
    </location>
</feature>
<protein>
    <submittedName>
        <fullName evidence="2">tRNA-specific adenosine deaminase 1</fullName>
    </submittedName>
</protein>
<dbReference type="GO" id="GO:0043829">
    <property type="term" value="F:tRNA-specific adenosine-37 deaminase activity"/>
    <property type="evidence" value="ECO:0007669"/>
    <property type="project" value="TreeGrafter"/>
</dbReference>
<dbReference type="GO" id="GO:0003723">
    <property type="term" value="F:RNA binding"/>
    <property type="evidence" value="ECO:0007669"/>
    <property type="project" value="InterPro"/>
</dbReference>
<sequence>MSRPSGDSIADCVLKTFEALPAKCKPRIQEKGRREWVPLAGIVLSKDHDNTQSLTCAALATGMKCLPQNKIGLANGNILHDSHAEILAIRSFNRFLLDECAELAKKGFGNDHTSAWIKWRTQGEGHAQHHPPFALQEDVKIHMYTSQTPCGDASMELTMSSQEDSTPWAVRQEGEMLGRGNFDQLGVVRRKPARPDAPQTLSKSCSDKLAMKECTGLLTGVVSTLIDVGGTWLSTLVVPEEEWRMCKAGMERAWGTDGRMAPLASKEVHERWQRHGYRFRPFEIQTTTRNFTFAKPVTPDPNVLHSNLSTLWTPRRQETIINGVLQGRKQLDPKGASCVSRKLLWKTALDVALLVGVAVLGKRTYAEMKGSYELRARESIKKDVKELALKPWVRNEGDEDFALETASKHE</sequence>
<dbReference type="AlphaFoldDB" id="A0A8H6R720"/>
<dbReference type="OrthoDB" id="10268011at2759"/>
<comment type="caution">
    <text evidence="2">The sequence shown here is derived from an EMBL/GenBank/DDBJ whole genome shotgun (WGS) entry which is preliminary data.</text>
</comment>
<dbReference type="SMART" id="SM00552">
    <property type="entry name" value="ADEAMc"/>
    <property type="match status" value="1"/>
</dbReference>
<evidence type="ECO:0000313" key="3">
    <source>
        <dbReference type="Proteomes" id="UP000660729"/>
    </source>
</evidence>
<dbReference type="Proteomes" id="UP000660729">
    <property type="component" value="Unassembled WGS sequence"/>
</dbReference>
<gene>
    <name evidence="2" type="ORF">HII31_12369</name>
</gene>
<accession>A0A8H6R720</accession>
<evidence type="ECO:0000259" key="1">
    <source>
        <dbReference type="PROSITE" id="PS50141"/>
    </source>
</evidence>
<dbReference type="PANTHER" id="PTHR47803:SF1">
    <property type="entry name" value="TRNA-SPECIFIC ADENOSINE DEAMINASE 1"/>
    <property type="match status" value="1"/>
</dbReference>
<dbReference type="Pfam" id="PF02137">
    <property type="entry name" value="A_deamin"/>
    <property type="match status" value="1"/>
</dbReference>
<dbReference type="PROSITE" id="PS50141">
    <property type="entry name" value="A_DEAMIN_EDITASE"/>
    <property type="match status" value="1"/>
</dbReference>
<reference evidence="2" key="1">
    <citation type="submission" date="2020-04" db="EMBL/GenBank/DDBJ databases">
        <title>Draft genome resource of the tomato pathogen Pseudocercospora fuligena.</title>
        <authorList>
            <person name="Zaccaron A."/>
        </authorList>
    </citation>
    <scope>NUCLEOTIDE SEQUENCE</scope>
    <source>
        <strain evidence="2">PF001</strain>
    </source>
</reference>
<keyword evidence="3" id="KW-1185">Reference proteome</keyword>
<dbReference type="EMBL" id="JABCIY010000258">
    <property type="protein sequence ID" value="KAF7186294.1"/>
    <property type="molecule type" value="Genomic_DNA"/>
</dbReference>
<proteinExistence type="predicted"/>
<dbReference type="InterPro" id="IPR002466">
    <property type="entry name" value="A_deamin"/>
</dbReference>
<dbReference type="PANTHER" id="PTHR47803">
    <property type="entry name" value="TRNA-SPECIFIC ADENOSINE DEAMINASE 1"/>
    <property type="match status" value="1"/>
</dbReference>